<dbReference type="EMBL" id="CP002299">
    <property type="protein sequence ID" value="ADP79938.1"/>
    <property type="molecule type" value="Genomic_DNA"/>
</dbReference>
<evidence type="ECO:0000259" key="3">
    <source>
        <dbReference type="Pfam" id="PF00501"/>
    </source>
</evidence>
<sequence length="538" mass="56043">MASTPTQAPATGPAEAAGLITGADVTTLWGLLARRAALTPDAPLLLADGADGPIRITCAELAARAERVAAGLLDEYAVGPGARVCWQLPTRVETVVLSMALARLGAVQVPIIHIYREREVAVALRQTGARLFCVPGTWRGTDYVELAAAASGELVYRPRVLVVGTGPDALPEGDPALLPPPPTDGEKVRWIYYTSGTTSQPKGVRHRDASLIAAGVGLALALGARPDDVGSIAFPVAHIGGPDYLAMMLSVGFPALLLEAFVPADAVAAFRRHGVTLAGGSTAFYTALLTASRQSPTPGQPLVPTLRLLAGGGAPKPPELFTEVRRELGVPVAHGYGMTEIPMITQGSPADSDDALMYSEGAPLPGVEVRVVGSDGAVAPAGAEGEIRVRGATVCAGYTDAEATAAAFDEDGWFRTGDLGVIRPDGHVTLTGRLKDVIIRKGENVSAREVEDLLYQHPKVGAVAVVGLPDAERGELVCAVVEPAAGEPPPTLAELVAFLRAAGLMTQKIPERLEILDALPRNATLKILKHELRARYAP</sequence>
<protein>
    <submittedName>
        <fullName evidence="5">AMP-dependent synthetase and ligase</fullName>
    </submittedName>
</protein>
<name>E3JCU8_PSEI1</name>
<dbReference type="SUPFAM" id="SSF56801">
    <property type="entry name" value="Acetyl-CoA synthetase-like"/>
    <property type="match status" value="1"/>
</dbReference>
<dbReference type="PROSITE" id="PS00455">
    <property type="entry name" value="AMP_BINDING"/>
    <property type="match status" value="1"/>
</dbReference>
<dbReference type="Gene3D" id="3.40.50.980">
    <property type="match status" value="2"/>
</dbReference>
<feature type="domain" description="AMP-binding enzyme C-terminal" evidence="4">
    <location>
        <begin position="449"/>
        <end position="524"/>
    </location>
</feature>
<gene>
    <name evidence="5" type="ordered locus">FraEuI1c_1887</name>
</gene>
<organism evidence="5 6">
    <name type="scientific">Pseudofrankia inefficax (strain DSM 45817 / CECT 9037 / DDB 130130 / EuI1c)</name>
    <name type="common">Frankia inefficax</name>
    <dbReference type="NCBI Taxonomy" id="298654"/>
    <lineage>
        <taxon>Bacteria</taxon>
        <taxon>Bacillati</taxon>
        <taxon>Actinomycetota</taxon>
        <taxon>Actinomycetes</taxon>
        <taxon>Frankiales</taxon>
        <taxon>Frankiaceae</taxon>
        <taxon>Pseudofrankia</taxon>
    </lineage>
</organism>
<comment type="similarity">
    <text evidence="1">Belongs to the ATP-dependent AMP-binding enzyme family.</text>
</comment>
<dbReference type="eggNOG" id="COG0318">
    <property type="taxonomic scope" value="Bacteria"/>
</dbReference>
<dbReference type="Gene3D" id="3.30.300.30">
    <property type="match status" value="1"/>
</dbReference>
<dbReference type="PANTHER" id="PTHR43201:SF5">
    <property type="entry name" value="MEDIUM-CHAIN ACYL-COA LIGASE ACSF2, MITOCHONDRIAL"/>
    <property type="match status" value="1"/>
</dbReference>
<keyword evidence="2 5" id="KW-0436">Ligase</keyword>
<dbReference type="InterPro" id="IPR020845">
    <property type="entry name" value="AMP-binding_CS"/>
</dbReference>
<dbReference type="Gene3D" id="2.30.38.10">
    <property type="entry name" value="Luciferase, Domain 3"/>
    <property type="match status" value="1"/>
</dbReference>
<dbReference type="KEGG" id="fri:FraEuI1c_1887"/>
<proteinExistence type="inferred from homology"/>
<dbReference type="Pfam" id="PF00501">
    <property type="entry name" value="AMP-binding"/>
    <property type="match status" value="1"/>
</dbReference>
<dbReference type="HOGENOM" id="CLU_000022_59_7_11"/>
<dbReference type="Proteomes" id="UP000002484">
    <property type="component" value="Chromosome"/>
</dbReference>
<feature type="domain" description="AMP-dependent synthetase/ligase" evidence="3">
    <location>
        <begin position="33"/>
        <end position="398"/>
    </location>
</feature>
<evidence type="ECO:0000256" key="2">
    <source>
        <dbReference type="ARBA" id="ARBA00022598"/>
    </source>
</evidence>
<evidence type="ECO:0000256" key="1">
    <source>
        <dbReference type="ARBA" id="ARBA00006432"/>
    </source>
</evidence>
<evidence type="ECO:0000259" key="4">
    <source>
        <dbReference type="Pfam" id="PF13193"/>
    </source>
</evidence>
<dbReference type="GO" id="GO:0031956">
    <property type="term" value="F:medium-chain fatty acid-CoA ligase activity"/>
    <property type="evidence" value="ECO:0007669"/>
    <property type="project" value="TreeGrafter"/>
</dbReference>
<accession>E3JCU8</accession>
<dbReference type="OrthoDB" id="9803968at2"/>
<dbReference type="InterPro" id="IPR045851">
    <property type="entry name" value="AMP-bd_C_sf"/>
</dbReference>
<evidence type="ECO:0000313" key="6">
    <source>
        <dbReference type="Proteomes" id="UP000002484"/>
    </source>
</evidence>
<dbReference type="InterPro" id="IPR025110">
    <property type="entry name" value="AMP-bd_C"/>
</dbReference>
<dbReference type="GO" id="GO:0006631">
    <property type="term" value="P:fatty acid metabolic process"/>
    <property type="evidence" value="ECO:0007669"/>
    <property type="project" value="TreeGrafter"/>
</dbReference>
<dbReference type="RefSeq" id="WP_013423057.1">
    <property type="nucleotide sequence ID" value="NC_014666.1"/>
</dbReference>
<dbReference type="STRING" id="298654.FraEuI1c_1887"/>
<evidence type="ECO:0000313" key="5">
    <source>
        <dbReference type="EMBL" id="ADP79938.1"/>
    </source>
</evidence>
<dbReference type="Pfam" id="PF13193">
    <property type="entry name" value="AMP-binding_C"/>
    <property type="match status" value="1"/>
</dbReference>
<dbReference type="AlphaFoldDB" id="E3JCU8"/>
<dbReference type="InterPro" id="IPR000873">
    <property type="entry name" value="AMP-dep_synth/lig_dom"/>
</dbReference>
<dbReference type="InParanoid" id="E3JCU8"/>
<reference evidence="5 6" key="1">
    <citation type="submission" date="2010-10" db="EMBL/GenBank/DDBJ databases">
        <title>Complete sequence of Frankia sp. EuI1c.</title>
        <authorList>
            <consortium name="US DOE Joint Genome Institute"/>
            <person name="Lucas S."/>
            <person name="Copeland A."/>
            <person name="Lapidus A."/>
            <person name="Cheng J.-F."/>
            <person name="Bruce D."/>
            <person name="Goodwin L."/>
            <person name="Pitluck S."/>
            <person name="Chertkov O."/>
            <person name="Detter J.C."/>
            <person name="Han C."/>
            <person name="Tapia R."/>
            <person name="Land M."/>
            <person name="Hauser L."/>
            <person name="Jeffries C."/>
            <person name="Kyrpides N."/>
            <person name="Ivanova N."/>
            <person name="Mikhailova N."/>
            <person name="Beauchemin N."/>
            <person name="Sen A."/>
            <person name="Sur S.A."/>
            <person name="Gtari M."/>
            <person name="Wall L."/>
            <person name="Tisa L."/>
            <person name="Woyke T."/>
        </authorList>
    </citation>
    <scope>NUCLEOTIDE SEQUENCE [LARGE SCALE GENOMIC DNA]</scope>
    <source>
        <strain evidence="6">DSM 45817 / CECT 9037 / EuI1c</strain>
    </source>
</reference>
<keyword evidence="6" id="KW-1185">Reference proteome</keyword>
<dbReference type="PANTHER" id="PTHR43201">
    <property type="entry name" value="ACYL-COA SYNTHETASE"/>
    <property type="match status" value="1"/>
</dbReference>